<evidence type="ECO:0000313" key="2">
    <source>
        <dbReference type="EMBL" id="MBB5284411.1"/>
    </source>
</evidence>
<evidence type="ECO:0000259" key="1">
    <source>
        <dbReference type="SMART" id="SM00479"/>
    </source>
</evidence>
<dbReference type="AlphaFoldDB" id="A0A840TLH5"/>
<dbReference type="EC" id="2.7.7.7" evidence="2"/>
<name>A0A840TLH5_9BACT</name>
<feature type="domain" description="Exonuclease" evidence="1">
    <location>
        <begin position="9"/>
        <end position="177"/>
    </location>
</feature>
<keyword evidence="3" id="KW-1185">Reference proteome</keyword>
<dbReference type="InterPro" id="IPR036397">
    <property type="entry name" value="RNaseH_sf"/>
</dbReference>
<dbReference type="EMBL" id="JACHGF010000003">
    <property type="protein sequence ID" value="MBB5284411.1"/>
    <property type="molecule type" value="Genomic_DNA"/>
</dbReference>
<proteinExistence type="predicted"/>
<dbReference type="Gene3D" id="3.30.420.10">
    <property type="entry name" value="Ribonuclease H-like superfamily/Ribonuclease H"/>
    <property type="match status" value="1"/>
</dbReference>
<dbReference type="SMART" id="SM00479">
    <property type="entry name" value="EXOIII"/>
    <property type="match status" value="1"/>
</dbReference>
<dbReference type="GO" id="GO:0003887">
    <property type="term" value="F:DNA-directed DNA polymerase activity"/>
    <property type="evidence" value="ECO:0007669"/>
    <property type="project" value="UniProtKB-EC"/>
</dbReference>
<keyword evidence="2" id="KW-0548">Nucleotidyltransferase</keyword>
<dbReference type="GO" id="GO:0003676">
    <property type="term" value="F:nucleic acid binding"/>
    <property type="evidence" value="ECO:0007669"/>
    <property type="project" value="InterPro"/>
</dbReference>
<evidence type="ECO:0000313" key="3">
    <source>
        <dbReference type="Proteomes" id="UP000557307"/>
    </source>
</evidence>
<dbReference type="Proteomes" id="UP000557307">
    <property type="component" value="Unassembled WGS sequence"/>
</dbReference>
<dbReference type="GO" id="GO:0004527">
    <property type="term" value="F:exonuclease activity"/>
    <property type="evidence" value="ECO:0007669"/>
    <property type="project" value="UniProtKB-ARBA"/>
</dbReference>
<comment type="caution">
    <text evidence="2">The sequence shown here is derived from an EMBL/GenBank/DDBJ whole genome shotgun (WGS) entry which is preliminary data.</text>
</comment>
<organism evidence="2 3">
    <name type="scientific">Rhabdobacter roseus</name>
    <dbReference type="NCBI Taxonomy" id="1655419"/>
    <lineage>
        <taxon>Bacteria</taxon>
        <taxon>Pseudomonadati</taxon>
        <taxon>Bacteroidota</taxon>
        <taxon>Cytophagia</taxon>
        <taxon>Cytophagales</taxon>
        <taxon>Cytophagaceae</taxon>
        <taxon>Rhabdobacter</taxon>
    </lineage>
</organism>
<dbReference type="RefSeq" id="WP_184174350.1">
    <property type="nucleotide sequence ID" value="NZ_JACHGF010000003.1"/>
</dbReference>
<sequence>MAKIDKKTKYLVLDTETTGVTPEDEALSIAIVDQDGQVILDTYIRPERHTEWPKAMETNGITPEFIFQGTFPTMADLTPVLEVLLQGQRVVMYGADFDTRFLPISSLEGSEVICCMNRFSEYMGVPDPKRPGEWKRHKLILAAEHVRYEWIGTPHGALADALATLAVWRFLELNDTADPETVVI</sequence>
<protein>
    <submittedName>
        <fullName evidence="2">DNA polymerase-3 subunit epsilon</fullName>
        <ecNumber evidence="2">2.7.7.7</ecNumber>
    </submittedName>
</protein>
<accession>A0A840TLH5</accession>
<dbReference type="Pfam" id="PF00929">
    <property type="entry name" value="RNase_T"/>
    <property type="match status" value="1"/>
</dbReference>
<keyword evidence="2" id="KW-0808">Transferase</keyword>
<dbReference type="SUPFAM" id="SSF53098">
    <property type="entry name" value="Ribonuclease H-like"/>
    <property type="match status" value="1"/>
</dbReference>
<dbReference type="InterPro" id="IPR013520">
    <property type="entry name" value="Ribonucl_H"/>
</dbReference>
<reference evidence="2 3" key="1">
    <citation type="submission" date="2020-08" db="EMBL/GenBank/DDBJ databases">
        <title>Genomic Encyclopedia of Type Strains, Phase IV (KMG-IV): sequencing the most valuable type-strain genomes for metagenomic binning, comparative biology and taxonomic classification.</title>
        <authorList>
            <person name="Goeker M."/>
        </authorList>
    </citation>
    <scope>NUCLEOTIDE SEQUENCE [LARGE SCALE GENOMIC DNA]</scope>
    <source>
        <strain evidence="2 3">DSM 105074</strain>
    </source>
</reference>
<gene>
    <name evidence="2" type="ORF">HNQ92_002554</name>
</gene>
<dbReference type="InterPro" id="IPR012337">
    <property type="entry name" value="RNaseH-like_sf"/>
</dbReference>